<proteinExistence type="predicted"/>
<gene>
    <name evidence="2" type="ORF">POL58_09705</name>
</gene>
<evidence type="ECO:0000256" key="1">
    <source>
        <dbReference type="SAM" id="MobiDB-lite"/>
    </source>
</evidence>
<keyword evidence="3" id="KW-1185">Reference proteome</keyword>
<feature type="region of interest" description="Disordered" evidence="1">
    <location>
        <begin position="1"/>
        <end position="56"/>
    </location>
</feature>
<reference evidence="2 3" key="1">
    <citation type="submission" date="2022-11" db="EMBL/GenBank/DDBJ databases">
        <title>Minimal conservation of predation-associated metabolite biosynthetic gene clusters underscores biosynthetic potential of Myxococcota including descriptions for ten novel species: Archangium lansinium sp. nov., Myxococcus landrumus sp. nov., Nannocystis bai.</title>
        <authorList>
            <person name="Ahearne A."/>
            <person name="Stevens C."/>
            <person name="Dowd S."/>
        </authorList>
    </citation>
    <scope>NUCLEOTIDE SEQUENCE [LARGE SCALE GENOMIC DNA]</scope>
    <source>
        <strain evidence="2 3">NCELM</strain>
    </source>
</reference>
<organism evidence="2 3">
    <name type="scientific">Nannocystis radixulma</name>
    <dbReference type="NCBI Taxonomy" id="2995305"/>
    <lineage>
        <taxon>Bacteria</taxon>
        <taxon>Pseudomonadati</taxon>
        <taxon>Myxococcota</taxon>
        <taxon>Polyangia</taxon>
        <taxon>Nannocystales</taxon>
        <taxon>Nannocystaceae</taxon>
        <taxon>Nannocystis</taxon>
    </lineage>
</organism>
<dbReference type="Proteomes" id="UP001217838">
    <property type="component" value="Unassembled WGS sequence"/>
</dbReference>
<dbReference type="RefSeq" id="WP_271996692.1">
    <property type="nucleotide sequence ID" value="NZ_JAQNDN010000003.1"/>
</dbReference>
<dbReference type="EMBL" id="JAQNDN010000003">
    <property type="protein sequence ID" value="MDC0668012.1"/>
    <property type="molecule type" value="Genomic_DNA"/>
</dbReference>
<evidence type="ECO:0000313" key="2">
    <source>
        <dbReference type="EMBL" id="MDC0668012.1"/>
    </source>
</evidence>
<name>A0ABT5B1M3_9BACT</name>
<protein>
    <submittedName>
        <fullName evidence="2">Uncharacterized protein</fullName>
    </submittedName>
</protein>
<sequence>MRRRGPEGAPSALQDGPAGEDRATLPRFDGAPSWAGAPPNNTAPVEIVDAGAIDCE</sequence>
<accession>A0ABT5B1M3</accession>
<evidence type="ECO:0000313" key="3">
    <source>
        <dbReference type="Proteomes" id="UP001217838"/>
    </source>
</evidence>
<comment type="caution">
    <text evidence="2">The sequence shown here is derived from an EMBL/GenBank/DDBJ whole genome shotgun (WGS) entry which is preliminary data.</text>
</comment>